<dbReference type="EMBL" id="MSFM01000010">
    <property type="protein sequence ID" value="PKY02268.1"/>
    <property type="molecule type" value="Genomic_DNA"/>
</dbReference>
<dbReference type="AlphaFoldDB" id="A0A2I1CXB7"/>
<dbReference type="RefSeq" id="XP_024690862.1">
    <property type="nucleotide sequence ID" value="XM_024840397.1"/>
</dbReference>
<comment type="caution">
    <text evidence="2">The sequence shown here is derived from an EMBL/GenBank/DDBJ whole genome shotgun (WGS) entry which is preliminary data.</text>
</comment>
<evidence type="ECO:0000313" key="2">
    <source>
        <dbReference type="EMBL" id="PKY02268.1"/>
    </source>
</evidence>
<feature type="region of interest" description="Disordered" evidence="1">
    <location>
        <begin position="108"/>
        <end position="128"/>
    </location>
</feature>
<sequence length="141" mass="16222">MSTVNMVKYYFYRNKLPDNPADLRNMVALAYQTARDMKLYPRAILIRSKHHKTTTINGKAGEDPKGWHLTFCYKDDEQLKNHTHTACHGYTKDESSWELLESTHVGTKPDSVKRRYSKGASVRPGSEELDEAPDVGYCHFL</sequence>
<dbReference type="Proteomes" id="UP000234254">
    <property type="component" value="Unassembled WGS sequence"/>
</dbReference>
<evidence type="ECO:0000313" key="3">
    <source>
        <dbReference type="Proteomes" id="UP000234254"/>
    </source>
</evidence>
<accession>A0A2I1CXB7</accession>
<protein>
    <submittedName>
        <fullName evidence="2">Uncharacterized protein</fullName>
    </submittedName>
</protein>
<dbReference type="GeneID" id="36547921"/>
<evidence type="ECO:0000256" key="1">
    <source>
        <dbReference type="SAM" id="MobiDB-lite"/>
    </source>
</evidence>
<dbReference type="VEuPathDB" id="FungiDB:P168DRAFT_320816"/>
<keyword evidence="3" id="KW-1185">Reference proteome</keyword>
<name>A0A2I1CXB7_ASPC2</name>
<proteinExistence type="predicted"/>
<gene>
    <name evidence="2" type="ORF">P168DRAFT_320816</name>
</gene>
<reference evidence="2" key="1">
    <citation type="submission" date="2016-12" db="EMBL/GenBank/DDBJ databases">
        <title>The genomes of Aspergillus section Nigri reveals drivers in fungal speciation.</title>
        <authorList>
            <consortium name="DOE Joint Genome Institute"/>
            <person name="Vesth T.C."/>
            <person name="Nybo J."/>
            <person name="Theobald S."/>
            <person name="Brandl J."/>
            <person name="Frisvad J.C."/>
            <person name="Nielsen K.F."/>
            <person name="Lyhne E.K."/>
            <person name="Kogle M.E."/>
            <person name="Kuo A."/>
            <person name="Riley R."/>
            <person name="Clum A."/>
            <person name="Nolan M."/>
            <person name="Lipzen A."/>
            <person name="Salamov A."/>
            <person name="Henrissat B."/>
            <person name="Wiebenga A."/>
            <person name="De vries R.P."/>
            <person name="Grigoriev I.V."/>
            <person name="Mortensen U.H."/>
            <person name="Andersen M.R."/>
            <person name="Baker S.E."/>
        </authorList>
    </citation>
    <scope>NUCLEOTIDE SEQUENCE</scope>
    <source>
        <strain evidence="2">IBT 28561</strain>
    </source>
</reference>
<dbReference type="OrthoDB" id="4955540at2759"/>
<organism evidence="2 3">
    <name type="scientific">Aspergillus campestris (strain IBT 28561)</name>
    <dbReference type="NCBI Taxonomy" id="1392248"/>
    <lineage>
        <taxon>Eukaryota</taxon>
        <taxon>Fungi</taxon>
        <taxon>Dikarya</taxon>
        <taxon>Ascomycota</taxon>
        <taxon>Pezizomycotina</taxon>
        <taxon>Eurotiomycetes</taxon>
        <taxon>Eurotiomycetidae</taxon>
        <taxon>Eurotiales</taxon>
        <taxon>Aspergillaceae</taxon>
        <taxon>Aspergillus</taxon>
        <taxon>Aspergillus subgen. Circumdati</taxon>
    </lineage>
</organism>